<keyword evidence="1" id="KW-0472">Membrane</keyword>
<name>A0ABP8ZFS3_9MICO</name>
<reference evidence="3" key="1">
    <citation type="journal article" date="2019" name="Int. J. Syst. Evol. Microbiol.">
        <title>The Global Catalogue of Microorganisms (GCM) 10K type strain sequencing project: providing services to taxonomists for standard genome sequencing and annotation.</title>
        <authorList>
            <consortium name="The Broad Institute Genomics Platform"/>
            <consortium name="The Broad Institute Genome Sequencing Center for Infectious Disease"/>
            <person name="Wu L."/>
            <person name="Ma J."/>
        </authorList>
    </citation>
    <scope>NUCLEOTIDE SEQUENCE [LARGE SCALE GENOMIC DNA]</scope>
    <source>
        <strain evidence="3">JCM 19015</strain>
    </source>
</reference>
<evidence type="ECO:0000313" key="3">
    <source>
        <dbReference type="Proteomes" id="UP001500121"/>
    </source>
</evidence>
<keyword evidence="3" id="KW-1185">Reference proteome</keyword>
<accession>A0ABP8ZFS3</accession>
<protein>
    <submittedName>
        <fullName evidence="2">Uncharacterized protein</fullName>
    </submittedName>
</protein>
<feature type="transmembrane region" description="Helical" evidence="1">
    <location>
        <begin position="46"/>
        <end position="68"/>
    </location>
</feature>
<proteinExistence type="predicted"/>
<organism evidence="2 3">
    <name type="scientific">Amnibacterium soli</name>
    <dbReference type="NCBI Taxonomy" id="1282736"/>
    <lineage>
        <taxon>Bacteria</taxon>
        <taxon>Bacillati</taxon>
        <taxon>Actinomycetota</taxon>
        <taxon>Actinomycetes</taxon>
        <taxon>Micrococcales</taxon>
        <taxon>Microbacteriaceae</taxon>
        <taxon>Amnibacterium</taxon>
    </lineage>
</organism>
<keyword evidence="1" id="KW-1133">Transmembrane helix</keyword>
<evidence type="ECO:0000313" key="2">
    <source>
        <dbReference type="EMBL" id="GAA4755243.1"/>
    </source>
</evidence>
<sequence>MLVPAVAGLALLLVPVAALVVTNRDPDPLFLHYWWTPIASVPADSLLLGALGLALLLATAVAAIVATVSRRWYPRRGARLISPLLGLAVIASLIGISIAVSASRAEDSSAAIRAVLLRKHPATAVSGQARRAIELALGWPAPTAAGIRIEHRSTIPAGPWLVQTTEVLNQNLADEGADVTVETLIDPTNGSIKAAWFYGL</sequence>
<gene>
    <name evidence="2" type="ORF">GCM10025783_30530</name>
</gene>
<dbReference type="EMBL" id="BAABLP010000008">
    <property type="protein sequence ID" value="GAA4755243.1"/>
    <property type="molecule type" value="Genomic_DNA"/>
</dbReference>
<keyword evidence="1" id="KW-0812">Transmembrane</keyword>
<feature type="transmembrane region" description="Helical" evidence="1">
    <location>
        <begin position="80"/>
        <end position="100"/>
    </location>
</feature>
<comment type="caution">
    <text evidence="2">The sequence shown here is derived from an EMBL/GenBank/DDBJ whole genome shotgun (WGS) entry which is preliminary data.</text>
</comment>
<dbReference type="Proteomes" id="UP001500121">
    <property type="component" value="Unassembled WGS sequence"/>
</dbReference>
<evidence type="ECO:0000256" key="1">
    <source>
        <dbReference type="SAM" id="Phobius"/>
    </source>
</evidence>